<evidence type="ECO:0008006" key="3">
    <source>
        <dbReference type="Google" id="ProtNLM"/>
    </source>
</evidence>
<dbReference type="RefSeq" id="WP_142488657.1">
    <property type="nucleotide sequence ID" value="NZ_CP035382.1"/>
</dbReference>
<dbReference type="AlphaFoldDB" id="A0AAP9ALA8"/>
<evidence type="ECO:0000313" key="1">
    <source>
        <dbReference type="EMBL" id="QDK19690.1"/>
    </source>
</evidence>
<protein>
    <recommendedName>
        <fullName evidence="3">DUF2946 domain-containing protein</fullName>
    </recommendedName>
</protein>
<organism evidence="1 2">
    <name type="scientific">Leclercia adecarboxylata</name>
    <dbReference type="NCBI Taxonomy" id="83655"/>
    <lineage>
        <taxon>Bacteria</taxon>
        <taxon>Pseudomonadati</taxon>
        <taxon>Pseudomonadota</taxon>
        <taxon>Gammaproteobacteria</taxon>
        <taxon>Enterobacterales</taxon>
        <taxon>Enterobacteriaceae</taxon>
        <taxon>Leclercia</taxon>
    </lineage>
</organism>
<evidence type="ECO:0000313" key="2">
    <source>
        <dbReference type="Proteomes" id="UP000317812"/>
    </source>
</evidence>
<gene>
    <name evidence="1" type="ORF">ES815_15820</name>
</gene>
<sequence>MPASWIFRLRYLKKHLLMLMFAFGWLLIQSQVAVASHDCTINVQGETASIQHLDMMAMPQHHAAPAPSGLCDKHCVPEQVQKDTGHSQLVALPAAMTVTLNEPDCVAVASSSRVVTPPAVGPPATIRFCRFRE</sequence>
<name>A0AAP9ALA8_9ENTR</name>
<proteinExistence type="predicted"/>
<dbReference type="Proteomes" id="UP000317812">
    <property type="component" value="Chromosome"/>
</dbReference>
<reference evidence="1 2" key="1">
    <citation type="submission" date="2019-01" db="EMBL/GenBank/DDBJ databases">
        <title>Florfenicol resistance in Enterobacteriaceae and whole-genome sequence analysis of florfenicol-resistant Leclercia adecarboxylata strain R25.</title>
        <authorList>
            <person name="Bao Q."/>
            <person name="Ying Y."/>
        </authorList>
    </citation>
    <scope>NUCLEOTIDE SEQUENCE [LARGE SCALE GENOMIC DNA]</scope>
    <source>
        <strain evidence="1 2">R25</strain>
    </source>
</reference>
<dbReference type="EMBL" id="CP035382">
    <property type="protein sequence ID" value="QDK19690.1"/>
    <property type="molecule type" value="Genomic_DNA"/>
</dbReference>
<accession>A0AAP9ALA8</accession>